<dbReference type="AlphaFoldDB" id="A0A3S3P5K7"/>
<proteinExistence type="predicted"/>
<dbReference type="Proteomes" id="UP000285301">
    <property type="component" value="Unassembled WGS sequence"/>
</dbReference>
<name>A0A3S3P5K7_9ACAR</name>
<dbReference type="InterPro" id="IPR009003">
    <property type="entry name" value="Peptidase_S1_PA"/>
</dbReference>
<dbReference type="Gene3D" id="2.40.10.10">
    <property type="entry name" value="Trypsin-like serine proteases"/>
    <property type="match status" value="1"/>
</dbReference>
<dbReference type="EMBL" id="NCKU01004635">
    <property type="protein sequence ID" value="RWS05676.1"/>
    <property type="molecule type" value="Genomic_DNA"/>
</dbReference>
<dbReference type="InterPro" id="IPR043504">
    <property type="entry name" value="Peptidase_S1_PA_chymotrypsin"/>
</dbReference>
<dbReference type="STRING" id="1965070.A0A3S3P5K7"/>
<dbReference type="SUPFAM" id="SSF50494">
    <property type="entry name" value="Trypsin-like serine proteases"/>
    <property type="match status" value="1"/>
</dbReference>
<dbReference type="PANTHER" id="PTHR24258">
    <property type="entry name" value="SERINE PROTEASE-RELATED"/>
    <property type="match status" value="1"/>
</dbReference>
<dbReference type="OrthoDB" id="10012881at2759"/>
<sequence>MFVRLGAYDFSDDVDASAEDHTVVRFRIHPEYDRHTHINDIAILTLQKEATFSDFVRPICLPPKRRTFFGQLATVIGWGFTTTGSKTISSH</sequence>
<gene>
    <name evidence="2" type="ORF">B4U79_05550</name>
</gene>
<dbReference type="GO" id="GO:0004252">
    <property type="term" value="F:serine-type endopeptidase activity"/>
    <property type="evidence" value="ECO:0007669"/>
    <property type="project" value="InterPro"/>
</dbReference>
<feature type="domain" description="Peptidase S1" evidence="1">
    <location>
        <begin position="3"/>
        <end position="85"/>
    </location>
</feature>
<comment type="caution">
    <text evidence="2">The sequence shown here is derived from an EMBL/GenBank/DDBJ whole genome shotgun (WGS) entry which is preliminary data.</text>
</comment>
<dbReference type="Pfam" id="PF00089">
    <property type="entry name" value="Trypsin"/>
    <property type="match status" value="1"/>
</dbReference>
<reference evidence="2 3" key="1">
    <citation type="journal article" date="2018" name="Gigascience">
        <title>Genomes of trombidid mites reveal novel predicted allergens and laterally-transferred genes associated with secondary metabolism.</title>
        <authorList>
            <person name="Dong X."/>
            <person name="Chaisiri K."/>
            <person name="Xia D."/>
            <person name="Armstrong S.D."/>
            <person name="Fang Y."/>
            <person name="Donnelly M.J."/>
            <person name="Kadowaki T."/>
            <person name="McGarry J.W."/>
            <person name="Darby A.C."/>
            <person name="Makepeace B.L."/>
        </authorList>
    </citation>
    <scope>NUCLEOTIDE SEQUENCE [LARGE SCALE GENOMIC DNA]</scope>
    <source>
        <strain evidence="2">UoL-WK</strain>
    </source>
</reference>
<evidence type="ECO:0000259" key="1">
    <source>
        <dbReference type="Pfam" id="PF00089"/>
    </source>
</evidence>
<evidence type="ECO:0000313" key="2">
    <source>
        <dbReference type="EMBL" id="RWS05676.1"/>
    </source>
</evidence>
<keyword evidence="3" id="KW-1185">Reference proteome</keyword>
<dbReference type="GO" id="GO:0006508">
    <property type="term" value="P:proteolysis"/>
    <property type="evidence" value="ECO:0007669"/>
    <property type="project" value="InterPro"/>
</dbReference>
<accession>A0A3S3P5K7</accession>
<dbReference type="PANTHER" id="PTHR24258:SF116">
    <property type="entry name" value="FI16631P1-RELATED"/>
    <property type="match status" value="1"/>
</dbReference>
<protein>
    <submittedName>
        <fullName evidence="2">Trypsin eta-like protein</fullName>
    </submittedName>
</protein>
<evidence type="ECO:0000313" key="3">
    <source>
        <dbReference type="Proteomes" id="UP000285301"/>
    </source>
</evidence>
<dbReference type="InterPro" id="IPR001254">
    <property type="entry name" value="Trypsin_dom"/>
</dbReference>
<organism evidence="2 3">
    <name type="scientific">Dinothrombium tinctorium</name>
    <dbReference type="NCBI Taxonomy" id="1965070"/>
    <lineage>
        <taxon>Eukaryota</taxon>
        <taxon>Metazoa</taxon>
        <taxon>Ecdysozoa</taxon>
        <taxon>Arthropoda</taxon>
        <taxon>Chelicerata</taxon>
        <taxon>Arachnida</taxon>
        <taxon>Acari</taxon>
        <taxon>Acariformes</taxon>
        <taxon>Trombidiformes</taxon>
        <taxon>Prostigmata</taxon>
        <taxon>Anystina</taxon>
        <taxon>Parasitengona</taxon>
        <taxon>Trombidioidea</taxon>
        <taxon>Trombidiidae</taxon>
        <taxon>Dinothrombium</taxon>
    </lineage>
</organism>